<keyword evidence="3" id="KW-1185">Reference proteome</keyword>
<dbReference type="InterPro" id="IPR039315">
    <property type="entry name" value="CheW"/>
</dbReference>
<dbReference type="EMBL" id="FONT01000004">
    <property type="protein sequence ID" value="SFE83142.1"/>
    <property type="molecule type" value="Genomic_DNA"/>
</dbReference>
<dbReference type="OrthoDB" id="9794382at2"/>
<dbReference type="GO" id="GO:0006935">
    <property type="term" value="P:chemotaxis"/>
    <property type="evidence" value="ECO:0007669"/>
    <property type="project" value="InterPro"/>
</dbReference>
<dbReference type="SUPFAM" id="SSF50341">
    <property type="entry name" value="CheW-like"/>
    <property type="match status" value="1"/>
</dbReference>
<dbReference type="PROSITE" id="PS50851">
    <property type="entry name" value="CHEW"/>
    <property type="match status" value="1"/>
</dbReference>
<accession>A0A1I2DRA9</accession>
<evidence type="ECO:0000313" key="2">
    <source>
        <dbReference type="EMBL" id="SFE83142.1"/>
    </source>
</evidence>
<evidence type="ECO:0000313" key="3">
    <source>
        <dbReference type="Proteomes" id="UP000199516"/>
    </source>
</evidence>
<dbReference type="Gene3D" id="2.30.30.40">
    <property type="entry name" value="SH3 Domains"/>
    <property type="match status" value="1"/>
</dbReference>
<dbReference type="Proteomes" id="UP000199516">
    <property type="component" value="Unassembled WGS sequence"/>
</dbReference>
<dbReference type="Gene3D" id="2.40.50.180">
    <property type="entry name" value="CheA-289, Domain 4"/>
    <property type="match status" value="1"/>
</dbReference>
<protein>
    <submittedName>
        <fullName evidence="2">Purine-binding chemotaxis protein CheW</fullName>
    </submittedName>
</protein>
<dbReference type="PANTHER" id="PTHR22617:SF23">
    <property type="entry name" value="CHEMOTAXIS PROTEIN CHEW"/>
    <property type="match status" value="1"/>
</dbReference>
<dbReference type="STRING" id="930128.SAMN05192532_104256"/>
<sequence>MEYQVRNVVCQIEEEEFAFPVDHITGIEKPQPITKVPNTADYIKGVTNIRGEVTPLLDLRSYLLQKETELDNDYKILLAHVGDIKIGLIVDKANEVMDIPETILETVQVDGEETDQAVQVAKMENRLIILLDIEYMLKEMDEETFGKIRSMI</sequence>
<feature type="domain" description="CheW-like" evidence="1">
    <location>
        <begin position="4"/>
        <end position="142"/>
    </location>
</feature>
<dbReference type="PANTHER" id="PTHR22617">
    <property type="entry name" value="CHEMOTAXIS SENSOR HISTIDINE KINASE-RELATED"/>
    <property type="match status" value="1"/>
</dbReference>
<dbReference type="InterPro" id="IPR002545">
    <property type="entry name" value="CheW-lke_dom"/>
</dbReference>
<reference evidence="2 3" key="1">
    <citation type="submission" date="2016-10" db="EMBL/GenBank/DDBJ databases">
        <authorList>
            <person name="de Groot N.N."/>
        </authorList>
    </citation>
    <scope>NUCLEOTIDE SEQUENCE [LARGE SCALE GENOMIC DNA]</scope>
    <source>
        <strain evidence="2 3">DSM 23995</strain>
    </source>
</reference>
<name>A0A1I2DRA9_9BACI</name>
<dbReference type="Pfam" id="PF01584">
    <property type="entry name" value="CheW"/>
    <property type="match status" value="1"/>
</dbReference>
<dbReference type="RefSeq" id="WP_091661607.1">
    <property type="nucleotide sequence ID" value="NZ_FONT01000004.1"/>
</dbReference>
<dbReference type="InterPro" id="IPR036061">
    <property type="entry name" value="CheW-like_dom_sf"/>
</dbReference>
<organism evidence="2 3">
    <name type="scientific">Alteribacillus iranensis</name>
    <dbReference type="NCBI Taxonomy" id="930128"/>
    <lineage>
        <taxon>Bacteria</taxon>
        <taxon>Bacillati</taxon>
        <taxon>Bacillota</taxon>
        <taxon>Bacilli</taxon>
        <taxon>Bacillales</taxon>
        <taxon>Bacillaceae</taxon>
        <taxon>Alteribacillus</taxon>
    </lineage>
</organism>
<gene>
    <name evidence="2" type="ORF">SAMN05192532_104256</name>
</gene>
<dbReference type="SMART" id="SM00260">
    <property type="entry name" value="CheW"/>
    <property type="match status" value="1"/>
</dbReference>
<dbReference type="AlphaFoldDB" id="A0A1I2DRA9"/>
<evidence type="ECO:0000259" key="1">
    <source>
        <dbReference type="PROSITE" id="PS50851"/>
    </source>
</evidence>
<dbReference type="GO" id="GO:0007165">
    <property type="term" value="P:signal transduction"/>
    <property type="evidence" value="ECO:0007669"/>
    <property type="project" value="InterPro"/>
</dbReference>
<dbReference type="GO" id="GO:0005829">
    <property type="term" value="C:cytosol"/>
    <property type="evidence" value="ECO:0007669"/>
    <property type="project" value="TreeGrafter"/>
</dbReference>
<proteinExistence type="predicted"/>